<dbReference type="InterPro" id="IPR018000">
    <property type="entry name" value="Neurotransmitter_ion_chnl_CS"/>
</dbReference>
<dbReference type="InterPro" id="IPR006029">
    <property type="entry name" value="Neurotrans-gated_channel_TM"/>
</dbReference>
<dbReference type="SUPFAM" id="SSF63712">
    <property type="entry name" value="Nicotinic receptor ligand binding domain-like"/>
    <property type="match status" value="1"/>
</dbReference>
<keyword evidence="9" id="KW-1015">Disulfide bond</keyword>
<reference evidence="21" key="2">
    <citation type="submission" date="2014-03" db="EMBL/GenBank/DDBJ databases">
        <authorList>
            <person name="Genoscope - CEA"/>
        </authorList>
    </citation>
    <scope>NUCLEOTIDE SEQUENCE</scope>
</reference>
<keyword evidence="11" id="KW-0325">Glycoprotein</keyword>
<evidence type="ECO:0000256" key="18">
    <source>
        <dbReference type="RuleBase" id="RU000687"/>
    </source>
</evidence>
<sequence length="402" mass="46599">MFIVLIKLGFELCIFAGHTVQVGVDVQVESLDTISEVDMDFTMTLYIRHYWKDERLSFHSTTNKSMTFDGRLVKKIWVPDLFFVHSKKSFTHDTTTDNVMLRVYPDGKVLYSLRVTVTSMCSMDLSRFPLDTQTCSLEIESYAYTDDDLMLYWKKGNNSLSTDERISLSQFLIQEFHTTSKKSFYSSTGWYNRLYINFTLRRHIFFFLLQTYFPATLMVMLSWVSFWIDRRAVPARVPLGITTVLTMSTIITGVNASMPRVSYIKAVDIYLWVSFVFVFLSVIEYAAVNYLSTVQERKERKLRERLPCTCGMTHPGMMGSYSEDDVNNTGNYGGESMENGAAMQQRMMVHLDFEENDQITGHVGSSAYSSMWIDTHAIDKYSRVIFPGSYILFNIIYWSCYL</sequence>
<keyword evidence="3 18" id="KW-0812">Transmembrane</keyword>
<evidence type="ECO:0000256" key="9">
    <source>
        <dbReference type="ARBA" id="ARBA00023157"/>
    </source>
</evidence>
<evidence type="ECO:0000256" key="16">
    <source>
        <dbReference type="ARBA" id="ARBA00031054"/>
    </source>
</evidence>
<dbReference type="FunFam" id="2.70.170.10:FF:000007">
    <property type="entry name" value="Gamma-aminobutyric acid type A receptor rho2 subunit"/>
    <property type="match status" value="1"/>
</dbReference>
<evidence type="ECO:0000256" key="15">
    <source>
        <dbReference type="ARBA" id="ARBA00024167"/>
    </source>
</evidence>
<comment type="caution">
    <text evidence="18">Lacks conserved residue(s) required for the propagation of feature annotation.</text>
</comment>
<dbReference type="PRINTS" id="PR00253">
    <property type="entry name" value="GABAARECEPTR"/>
</dbReference>
<dbReference type="GO" id="GO:0004888">
    <property type="term" value="F:transmembrane signaling receptor activity"/>
    <property type="evidence" value="ECO:0007669"/>
    <property type="project" value="InterPro"/>
</dbReference>
<keyword evidence="2" id="KW-1003">Cell membrane</keyword>
<dbReference type="Pfam" id="PF02932">
    <property type="entry name" value="Neur_chan_memb"/>
    <property type="match status" value="1"/>
</dbReference>
<keyword evidence="7 18" id="KW-0406">Ion transport</keyword>
<dbReference type="PRINTS" id="PR00252">
    <property type="entry name" value="NRIONCHANNEL"/>
</dbReference>
<accession>A0A060WS95</accession>
<dbReference type="InterPro" id="IPR038050">
    <property type="entry name" value="Neuro_actylchol_rec"/>
</dbReference>
<dbReference type="GO" id="GO:0034707">
    <property type="term" value="C:chloride channel complex"/>
    <property type="evidence" value="ECO:0007669"/>
    <property type="project" value="UniProtKB-KW"/>
</dbReference>
<dbReference type="CDD" id="cd19059">
    <property type="entry name" value="LGIC_TM_GABAAR_rho"/>
    <property type="match status" value="1"/>
</dbReference>
<dbReference type="InterPro" id="IPR006028">
    <property type="entry name" value="GABAA/Glycine_rcpt"/>
</dbReference>
<evidence type="ECO:0000256" key="6">
    <source>
        <dbReference type="ARBA" id="ARBA00023018"/>
    </source>
</evidence>
<evidence type="ECO:0000256" key="17">
    <source>
        <dbReference type="ARBA" id="ARBA00034104"/>
    </source>
</evidence>
<name>A0A060WS95_ONCMY</name>
<proteinExistence type="inferred from homology"/>
<keyword evidence="1 18" id="KW-0813">Transport</keyword>
<feature type="signal peptide" evidence="18">
    <location>
        <begin position="1"/>
        <end position="16"/>
    </location>
</feature>
<dbReference type="InterPro" id="IPR036719">
    <property type="entry name" value="Neuro-gated_channel_TM_sf"/>
</dbReference>
<feature type="transmembrane region" description="Helical" evidence="18">
    <location>
        <begin position="239"/>
        <end position="257"/>
    </location>
</feature>
<reference evidence="21" key="1">
    <citation type="journal article" date="2014" name="Nat. Commun.">
        <title>The rainbow trout genome provides novel insights into evolution after whole-genome duplication in vertebrates.</title>
        <authorList>
            <person name="Berthelot C."/>
            <person name="Brunet F."/>
            <person name="Chalopin D."/>
            <person name="Juanchich A."/>
            <person name="Bernard M."/>
            <person name="Noel B."/>
            <person name="Bento P."/>
            <person name="Da Silva C."/>
            <person name="Labadie K."/>
            <person name="Alberti A."/>
            <person name="Aury J.M."/>
            <person name="Louis A."/>
            <person name="Dehais P."/>
            <person name="Bardou P."/>
            <person name="Montfort J."/>
            <person name="Klopp C."/>
            <person name="Cabau C."/>
            <person name="Gaspin C."/>
            <person name="Thorgaard G.H."/>
            <person name="Boussaha M."/>
            <person name="Quillet E."/>
            <person name="Guyomard R."/>
            <person name="Galiana D."/>
            <person name="Bobe J."/>
            <person name="Volff J.N."/>
            <person name="Genet C."/>
            <person name="Wincker P."/>
            <person name="Jaillon O."/>
            <person name="Roest Crollius H."/>
            <person name="Guiguen Y."/>
        </authorList>
    </citation>
    <scope>NUCLEOTIDE SEQUENCE [LARGE SCALE GENOMIC DNA]</scope>
</reference>
<evidence type="ECO:0000256" key="7">
    <source>
        <dbReference type="ARBA" id="ARBA00023065"/>
    </source>
</evidence>
<comment type="catalytic activity">
    <reaction evidence="15">
        <text>chloride(in) = chloride(out)</text>
        <dbReference type="Rhea" id="RHEA:29823"/>
        <dbReference type="ChEBI" id="CHEBI:17996"/>
    </reaction>
</comment>
<evidence type="ECO:0000256" key="5">
    <source>
        <dbReference type="ARBA" id="ARBA00022989"/>
    </source>
</evidence>
<feature type="transmembrane region" description="Helical" evidence="18">
    <location>
        <begin position="269"/>
        <end position="291"/>
    </location>
</feature>
<evidence type="ECO:0000256" key="3">
    <source>
        <dbReference type="ARBA" id="ARBA00022692"/>
    </source>
</evidence>
<evidence type="ECO:0000256" key="11">
    <source>
        <dbReference type="ARBA" id="ARBA00023180"/>
    </source>
</evidence>
<organism evidence="21 22">
    <name type="scientific">Oncorhynchus mykiss</name>
    <name type="common">Rainbow trout</name>
    <name type="synonym">Salmo gairdneri</name>
    <dbReference type="NCBI Taxonomy" id="8022"/>
    <lineage>
        <taxon>Eukaryota</taxon>
        <taxon>Metazoa</taxon>
        <taxon>Chordata</taxon>
        <taxon>Craniata</taxon>
        <taxon>Vertebrata</taxon>
        <taxon>Euteleostomi</taxon>
        <taxon>Actinopterygii</taxon>
        <taxon>Neopterygii</taxon>
        <taxon>Teleostei</taxon>
        <taxon>Protacanthopterygii</taxon>
        <taxon>Salmoniformes</taxon>
        <taxon>Salmonidae</taxon>
        <taxon>Salmoninae</taxon>
        <taxon>Oncorhynchus</taxon>
    </lineage>
</organism>
<dbReference type="InterPro" id="IPR006202">
    <property type="entry name" value="Neur_chan_lig-bd"/>
</dbReference>
<dbReference type="Gene3D" id="2.70.170.10">
    <property type="entry name" value="Neurotransmitter-gated ion-channel ligand-binding domain"/>
    <property type="match status" value="1"/>
</dbReference>
<dbReference type="EMBL" id="FR904697">
    <property type="protein sequence ID" value="CDQ70031.1"/>
    <property type="molecule type" value="Genomic_DNA"/>
</dbReference>
<keyword evidence="6" id="KW-0770">Synapse</keyword>
<keyword evidence="5 18" id="KW-1133">Transmembrane helix</keyword>
<evidence type="ECO:0000256" key="1">
    <source>
        <dbReference type="ARBA" id="ARBA00022448"/>
    </source>
</evidence>
<feature type="chain" id="PRO_5022264908" description="GABA(C) receptor" evidence="18">
    <location>
        <begin position="17"/>
        <end position="402"/>
    </location>
</feature>
<evidence type="ECO:0000256" key="14">
    <source>
        <dbReference type="ARBA" id="ARBA00023303"/>
    </source>
</evidence>
<dbReference type="GO" id="GO:0045211">
    <property type="term" value="C:postsynaptic membrane"/>
    <property type="evidence" value="ECO:0007669"/>
    <property type="project" value="UniProtKB-SubCell"/>
</dbReference>
<dbReference type="GO" id="GO:0005254">
    <property type="term" value="F:chloride channel activity"/>
    <property type="evidence" value="ECO:0007669"/>
    <property type="project" value="UniProtKB-KW"/>
</dbReference>
<evidence type="ECO:0000256" key="13">
    <source>
        <dbReference type="ARBA" id="ARBA00023257"/>
    </source>
</evidence>
<dbReference type="Pfam" id="PF02931">
    <property type="entry name" value="Neur_chan_LBD"/>
    <property type="match status" value="1"/>
</dbReference>
<dbReference type="PaxDb" id="8022-A0A060WS95"/>
<evidence type="ECO:0000256" key="4">
    <source>
        <dbReference type="ARBA" id="ARBA00022729"/>
    </source>
</evidence>
<evidence type="ECO:0000256" key="10">
    <source>
        <dbReference type="ARBA" id="ARBA00023173"/>
    </source>
</evidence>
<dbReference type="NCBIfam" id="TIGR00860">
    <property type="entry name" value="LIC"/>
    <property type="match status" value="1"/>
</dbReference>
<dbReference type="STRING" id="8022.A0A060WS95"/>
<keyword evidence="13" id="KW-0628">Postsynaptic cell membrane</keyword>
<evidence type="ECO:0000256" key="2">
    <source>
        <dbReference type="ARBA" id="ARBA00022475"/>
    </source>
</evidence>
<evidence type="ECO:0000259" key="20">
    <source>
        <dbReference type="Pfam" id="PF02932"/>
    </source>
</evidence>
<dbReference type="Gene3D" id="1.20.58.390">
    <property type="entry name" value="Neurotransmitter-gated ion-channel transmembrane domain"/>
    <property type="match status" value="1"/>
</dbReference>
<keyword evidence="12" id="KW-0868">Chloride</keyword>
<evidence type="ECO:0000313" key="21">
    <source>
        <dbReference type="EMBL" id="CDQ70031.1"/>
    </source>
</evidence>
<dbReference type="PANTHER" id="PTHR18945">
    <property type="entry name" value="NEUROTRANSMITTER GATED ION CHANNEL"/>
    <property type="match status" value="1"/>
</dbReference>
<feature type="transmembrane region" description="Helical" evidence="18">
    <location>
        <begin position="204"/>
        <end position="227"/>
    </location>
</feature>
<dbReference type="InterPro" id="IPR006201">
    <property type="entry name" value="Neur_channel"/>
</dbReference>
<dbReference type="Proteomes" id="UP000193380">
    <property type="component" value="Unassembled WGS sequence"/>
</dbReference>
<evidence type="ECO:0000313" key="22">
    <source>
        <dbReference type="Proteomes" id="UP000193380"/>
    </source>
</evidence>
<keyword evidence="10" id="KW-0869">Chloride channel</keyword>
<evidence type="ECO:0000256" key="12">
    <source>
        <dbReference type="ARBA" id="ARBA00023214"/>
    </source>
</evidence>
<dbReference type="FunFam" id="1.20.58.390:FF:000005">
    <property type="entry name" value="Putative gamma-aminobutyric acid receptor subunit rho-2-like"/>
    <property type="match status" value="1"/>
</dbReference>
<dbReference type="GO" id="GO:0005230">
    <property type="term" value="F:extracellular ligand-gated monoatomic ion channel activity"/>
    <property type="evidence" value="ECO:0007669"/>
    <property type="project" value="InterPro"/>
</dbReference>
<protein>
    <recommendedName>
        <fullName evidence="16">GABA(C) receptor</fullName>
    </recommendedName>
</protein>
<dbReference type="PROSITE" id="PS00236">
    <property type="entry name" value="NEUROTR_ION_CHANNEL"/>
    <property type="match status" value="1"/>
</dbReference>
<dbReference type="AlphaFoldDB" id="A0A060WS95"/>
<comment type="similarity">
    <text evidence="18">Belongs to the ligand-gated ion channel (TC 1.A.9) family.</text>
</comment>
<keyword evidence="8 18" id="KW-0472">Membrane</keyword>
<feature type="domain" description="Neurotransmitter-gated ion-channel transmembrane" evidence="20">
    <location>
        <begin position="211"/>
        <end position="359"/>
    </location>
</feature>
<evidence type="ECO:0000259" key="19">
    <source>
        <dbReference type="Pfam" id="PF02931"/>
    </source>
</evidence>
<dbReference type="InterPro" id="IPR036734">
    <property type="entry name" value="Neur_chan_lig-bd_sf"/>
</dbReference>
<comment type="subcellular location">
    <subcellularLocation>
        <location evidence="17">Postsynaptic cell membrane</location>
        <topology evidence="17">Multi-pass membrane protein</topology>
    </subcellularLocation>
</comment>
<keyword evidence="4 18" id="KW-0732">Signal</keyword>
<dbReference type="SUPFAM" id="SSF90112">
    <property type="entry name" value="Neurotransmitter-gated ion-channel transmembrane pore"/>
    <property type="match status" value="1"/>
</dbReference>
<evidence type="ECO:0000256" key="8">
    <source>
        <dbReference type="ARBA" id="ARBA00023136"/>
    </source>
</evidence>
<keyword evidence="14 18" id="KW-0407">Ion channel</keyword>
<feature type="domain" description="Neurotransmitter-gated ion-channel ligand-binding" evidence="19">
    <location>
        <begin position="17"/>
        <end position="203"/>
    </location>
</feature>
<gene>
    <name evidence="21" type="ORF">GSONMT00037283001</name>
</gene>